<protein>
    <submittedName>
        <fullName evidence="1">Uncharacterized protein</fullName>
    </submittedName>
</protein>
<feature type="non-terminal residue" evidence="1">
    <location>
        <position position="1"/>
    </location>
</feature>
<dbReference type="EMBL" id="BMAW01118984">
    <property type="protein sequence ID" value="GFT82443.1"/>
    <property type="molecule type" value="Genomic_DNA"/>
</dbReference>
<reference evidence="1" key="1">
    <citation type="submission" date="2020-08" db="EMBL/GenBank/DDBJ databases">
        <title>Multicomponent nature underlies the extraordinary mechanical properties of spider dragline silk.</title>
        <authorList>
            <person name="Kono N."/>
            <person name="Nakamura H."/>
            <person name="Mori M."/>
            <person name="Yoshida Y."/>
            <person name="Ohtoshi R."/>
            <person name="Malay A.D."/>
            <person name="Moran D.A.P."/>
            <person name="Tomita M."/>
            <person name="Numata K."/>
            <person name="Arakawa K."/>
        </authorList>
    </citation>
    <scope>NUCLEOTIDE SEQUENCE</scope>
</reference>
<accession>A0A8X6U5F5</accession>
<dbReference type="OrthoDB" id="10583626at2759"/>
<organism evidence="1 2">
    <name type="scientific">Nephila pilipes</name>
    <name type="common">Giant wood spider</name>
    <name type="synonym">Nephila maculata</name>
    <dbReference type="NCBI Taxonomy" id="299642"/>
    <lineage>
        <taxon>Eukaryota</taxon>
        <taxon>Metazoa</taxon>
        <taxon>Ecdysozoa</taxon>
        <taxon>Arthropoda</taxon>
        <taxon>Chelicerata</taxon>
        <taxon>Arachnida</taxon>
        <taxon>Araneae</taxon>
        <taxon>Araneomorphae</taxon>
        <taxon>Entelegynae</taxon>
        <taxon>Araneoidea</taxon>
        <taxon>Nephilidae</taxon>
        <taxon>Nephila</taxon>
    </lineage>
</organism>
<evidence type="ECO:0000313" key="2">
    <source>
        <dbReference type="Proteomes" id="UP000887013"/>
    </source>
</evidence>
<comment type="caution">
    <text evidence="1">The sequence shown here is derived from an EMBL/GenBank/DDBJ whole genome shotgun (WGS) entry which is preliminary data.</text>
</comment>
<evidence type="ECO:0000313" key="1">
    <source>
        <dbReference type="EMBL" id="GFT82443.1"/>
    </source>
</evidence>
<dbReference type="Proteomes" id="UP000887013">
    <property type="component" value="Unassembled WGS sequence"/>
</dbReference>
<keyword evidence="2" id="KW-1185">Reference proteome</keyword>
<sequence length="11" mass="1287">EETLVEILIQT</sequence>
<name>A0A8X6U5F5_NEPPI</name>
<proteinExistence type="predicted"/>
<gene>
    <name evidence="1" type="primary">AVEN_184938_1</name>
    <name evidence="1" type="ORF">NPIL_344991</name>
</gene>